<proteinExistence type="inferred from homology"/>
<evidence type="ECO:0000256" key="7">
    <source>
        <dbReference type="SAM" id="Coils"/>
    </source>
</evidence>
<dbReference type="Proteomes" id="UP001157733">
    <property type="component" value="Chromosome"/>
</dbReference>
<sequence length="529" mass="59667">MGNSVSGMELSLVTLIVSLVGTLGIGFFGGYLLRKKFAEYQLKESEALGEKIIQEAEKEAETRKRQAELEIKEEKIATRARMEKELEGEMGELREQEKALRQKESELNNLIEKNRQAERSFDYRGKELDEREAEAKKQKQEYQVLVAEQIKQLESISHYTAEEAKEAIRNQMLEEARQDAARQVKRIEEDARIHADDEARRLISMAVQRLASDHVAETSVSVVELPNDDIKGRIIGREGRNIRALEQSTGVDLIIDDTPGAVVLSSFDPIRREIARRALEKLTLDGRIHPGRIEEVVSKCKKEINQDIIEAGEQAVMDVGVDRMHPDMVKLLGRLKYRTSYTQNVLEHSKEVAWVCGSMASEMGLDVQLAKRSGLLHDIGKAVDRQTDGTHTALGVDIANRYNEHKYVVNAIGAHHEDIEPESIYAVLVAAGDTISASRPGARREMLETYVKRMSQLEEIGDSFKGVEKTYAIQAGREVRIVVVPDNITDDEAILLSKDVAKRIEKEVTYPGEIKITVVRESRFVQIAR</sequence>
<reference evidence="9 10" key="1">
    <citation type="submission" date="2022-09" db="EMBL/GenBank/DDBJ databases">
        <authorList>
            <person name="Kop L."/>
        </authorList>
    </citation>
    <scope>NUCLEOTIDE SEQUENCE [LARGE SCALE GENOMIC DNA]</scope>
    <source>
        <strain evidence="9 10">347</strain>
    </source>
</reference>
<dbReference type="EMBL" id="OX336137">
    <property type="protein sequence ID" value="CAI2717800.1"/>
    <property type="molecule type" value="Genomic_DNA"/>
</dbReference>
<dbReference type="EC" id="3.1.-.-" evidence="5 6"/>
<dbReference type="CDD" id="cd00077">
    <property type="entry name" value="HDc"/>
    <property type="match status" value="1"/>
</dbReference>
<dbReference type="InterPro" id="IPR006675">
    <property type="entry name" value="HDIG_dom"/>
</dbReference>
<dbReference type="InterPro" id="IPR004088">
    <property type="entry name" value="KH_dom_type_1"/>
</dbReference>
<dbReference type="SUPFAM" id="SSF54791">
    <property type="entry name" value="Eukaryotic type KH-domain (KH-domain type I)"/>
    <property type="match status" value="1"/>
</dbReference>
<dbReference type="CDD" id="cd22431">
    <property type="entry name" value="KH-I_RNaseY"/>
    <property type="match status" value="1"/>
</dbReference>
<dbReference type="InterPro" id="IPR003607">
    <property type="entry name" value="HD/PDEase_dom"/>
</dbReference>
<dbReference type="SMART" id="SM00322">
    <property type="entry name" value="KH"/>
    <property type="match status" value="1"/>
</dbReference>
<dbReference type="InterPro" id="IPR006674">
    <property type="entry name" value="HD_domain"/>
</dbReference>
<keyword evidence="5" id="KW-1133">Transmembrane helix</keyword>
<keyword evidence="10" id="KW-1185">Reference proteome</keyword>
<comment type="function">
    <text evidence="5">Endoribonuclease that initiates mRNA decay.</text>
</comment>
<evidence type="ECO:0000256" key="6">
    <source>
        <dbReference type="NCBIfam" id="TIGR03319"/>
    </source>
</evidence>
<accession>A0ABM9HCA2</accession>
<gene>
    <name evidence="5 9" type="primary">rny</name>
    <name evidence="9" type="ORF">NSPWAT_0941</name>
</gene>
<keyword evidence="3 5" id="KW-0378">Hydrolase</keyword>
<dbReference type="Pfam" id="PF00013">
    <property type="entry name" value="KH_1"/>
    <property type="match status" value="1"/>
</dbReference>
<feature type="domain" description="HD" evidence="8">
    <location>
        <begin position="345"/>
        <end position="438"/>
    </location>
</feature>
<evidence type="ECO:0000313" key="10">
    <source>
        <dbReference type="Proteomes" id="UP001157733"/>
    </source>
</evidence>
<dbReference type="GO" id="GO:0016787">
    <property type="term" value="F:hydrolase activity"/>
    <property type="evidence" value="ECO:0007669"/>
    <property type="project" value="UniProtKB-KW"/>
</dbReference>
<dbReference type="Gene3D" id="3.30.1370.10">
    <property type="entry name" value="K Homology domain, type 1"/>
    <property type="match status" value="1"/>
</dbReference>
<evidence type="ECO:0000256" key="2">
    <source>
        <dbReference type="ARBA" id="ARBA00022759"/>
    </source>
</evidence>
<evidence type="ECO:0000256" key="1">
    <source>
        <dbReference type="ARBA" id="ARBA00022722"/>
    </source>
</evidence>
<feature type="coiled-coil region" evidence="7">
    <location>
        <begin position="53"/>
        <end position="190"/>
    </location>
</feature>
<dbReference type="SMART" id="SM00471">
    <property type="entry name" value="HDc"/>
    <property type="match status" value="1"/>
</dbReference>
<keyword evidence="5" id="KW-1003">Cell membrane</keyword>
<feature type="transmembrane region" description="Helical" evidence="5">
    <location>
        <begin position="12"/>
        <end position="33"/>
    </location>
</feature>
<dbReference type="PANTHER" id="PTHR12826:SF15">
    <property type="entry name" value="RIBONUCLEASE Y"/>
    <property type="match status" value="1"/>
</dbReference>
<dbReference type="HAMAP" id="MF_00335">
    <property type="entry name" value="RNase_Y"/>
    <property type="match status" value="1"/>
</dbReference>
<dbReference type="PANTHER" id="PTHR12826">
    <property type="entry name" value="RIBONUCLEASE Y"/>
    <property type="match status" value="1"/>
</dbReference>
<dbReference type="PROSITE" id="PS50084">
    <property type="entry name" value="KH_TYPE_1"/>
    <property type="match status" value="1"/>
</dbReference>
<comment type="subcellular location">
    <subcellularLocation>
        <location evidence="5">Cell membrane</location>
        <topology evidence="5">Single-pass membrane protein</topology>
    </subcellularLocation>
</comment>
<dbReference type="Pfam" id="PF12072">
    <property type="entry name" value="RNase_Y_N"/>
    <property type="match status" value="1"/>
</dbReference>
<dbReference type="Pfam" id="PF01966">
    <property type="entry name" value="HD"/>
    <property type="match status" value="1"/>
</dbReference>
<evidence type="ECO:0000313" key="9">
    <source>
        <dbReference type="EMBL" id="CAI2717800.1"/>
    </source>
</evidence>
<dbReference type="InterPro" id="IPR036612">
    <property type="entry name" value="KH_dom_type_1_sf"/>
</dbReference>
<comment type="similarity">
    <text evidence="5">Belongs to the RNase Y family.</text>
</comment>
<evidence type="ECO:0000256" key="4">
    <source>
        <dbReference type="ARBA" id="ARBA00022884"/>
    </source>
</evidence>
<dbReference type="NCBIfam" id="TIGR03319">
    <property type="entry name" value="RNase_Y"/>
    <property type="match status" value="1"/>
</dbReference>
<dbReference type="InterPro" id="IPR017705">
    <property type="entry name" value="Ribonuclease_Y"/>
</dbReference>
<keyword evidence="5" id="KW-0812">Transmembrane</keyword>
<evidence type="ECO:0000259" key="8">
    <source>
        <dbReference type="PROSITE" id="PS51831"/>
    </source>
</evidence>
<dbReference type="NCBIfam" id="TIGR00277">
    <property type="entry name" value="HDIG"/>
    <property type="match status" value="1"/>
</dbReference>
<dbReference type="SUPFAM" id="SSF109604">
    <property type="entry name" value="HD-domain/PDEase-like"/>
    <property type="match status" value="1"/>
</dbReference>
<protein>
    <recommendedName>
        <fullName evidence="5 6">Ribonuclease Y</fullName>
        <shortName evidence="5">RNase Y</shortName>
        <ecNumber evidence="5 6">3.1.-.-</ecNumber>
    </recommendedName>
</protein>
<evidence type="ECO:0000256" key="5">
    <source>
        <dbReference type="HAMAP-Rule" id="MF_00335"/>
    </source>
</evidence>
<keyword evidence="1 5" id="KW-0540">Nuclease</keyword>
<organism evidence="9 10">
    <name type="scientific">Nitrospina watsonii</name>
    <dbReference type="NCBI Taxonomy" id="1323948"/>
    <lineage>
        <taxon>Bacteria</taxon>
        <taxon>Pseudomonadati</taxon>
        <taxon>Nitrospinota/Tectimicrobiota group</taxon>
        <taxon>Nitrospinota</taxon>
        <taxon>Nitrospinia</taxon>
        <taxon>Nitrospinales</taxon>
        <taxon>Nitrospinaceae</taxon>
        <taxon>Nitrospina</taxon>
    </lineage>
</organism>
<dbReference type="PROSITE" id="PS51831">
    <property type="entry name" value="HD"/>
    <property type="match status" value="1"/>
</dbReference>
<keyword evidence="2 5" id="KW-0255">Endonuclease</keyword>
<dbReference type="Gene3D" id="1.10.3210.10">
    <property type="entry name" value="Hypothetical protein af1432"/>
    <property type="match status" value="1"/>
</dbReference>
<keyword evidence="5" id="KW-0472">Membrane</keyword>
<evidence type="ECO:0000256" key="3">
    <source>
        <dbReference type="ARBA" id="ARBA00022801"/>
    </source>
</evidence>
<dbReference type="InterPro" id="IPR022711">
    <property type="entry name" value="RNase_Y_N"/>
</dbReference>
<name>A0ABM9HCA2_9BACT</name>
<keyword evidence="7" id="KW-0175">Coiled coil</keyword>
<keyword evidence="4 5" id="KW-0694">RNA-binding</keyword>
<dbReference type="InterPro" id="IPR004087">
    <property type="entry name" value="KH_dom"/>
</dbReference>